<dbReference type="Gene3D" id="3.90.226.10">
    <property type="entry name" value="2-enoyl-CoA Hydratase, Chain A, domain 1"/>
    <property type="match status" value="1"/>
</dbReference>
<dbReference type="EMBL" id="JSAQ01000001">
    <property type="protein sequence ID" value="KGO06453.1"/>
    <property type="molecule type" value="Genomic_DNA"/>
</dbReference>
<dbReference type="Proteomes" id="UP000030140">
    <property type="component" value="Unassembled WGS sequence"/>
</dbReference>
<dbReference type="MEROPS" id="S41.001"/>
<dbReference type="InterPro" id="IPR001478">
    <property type="entry name" value="PDZ"/>
</dbReference>
<dbReference type="Gene3D" id="2.30.42.10">
    <property type="match status" value="1"/>
</dbReference>
<dbReference type="PANTHER" id="PTHR32060">
    <property type="entry name" value="TAIL-SPECIFIC PROTEASE"/>
    <property type="match status" value="1"/>
</dbReference>
<feature type="signal peptide" evidence="6">
    <location>
        <begin position="1"/>
        <end position="22"/>
    </location>
</feature>
<dbReference type="KEGG" id="ddo:I597_0085"/>
<dbReference type="NCBIfam" id="TIGR00225">
    <property type="entry name" value="prc"/>
    <property type="match status" value="1"/>
</dbReference>
<dbReference type="GO" id="GO:0007165">
    <property type="term" value="P:signal transduction"/>
    <property type="evidence" value="ECO:0007669"/>
    <property type="project" value="TreeGrafter"/>
</dbReference>
<reference evidence="8 9" key="1">
    <citation type="submission" date="2014-10" db="EMBL/GenBank/DDBJ databases">
        <title>Draft genome sequence of the proteorhodopsin-containing marine bacterium Dokdonia donghaensis.</title>
        <authorList>
            <person name="Gomez-Consarnau L."/>
            <person name="Gonzalez J.M."/>
            <person name="Riedel T."/>
            <person name="Jaenicke S."/>
            <person name="Wagner-Doebler I."/>
            <person name="Fuhrman J.A."/>
        </authorList>
    </citation>
    <scope>NUCLEOTIDE SEQUENCE [LARGE SCALE GENOMIC DNA]</scope>
    <source>
        <strain evidence="8 9">DSW-1</strain>
    </source>
</reference>
<dbReference type="PROSITE" id="PS51257">
    <property type="entry name" value="PROKAR_LIPOPROTEIN"/>
    <property type="match status" value="1"/>
</dbReference>
<evidence type="ECO:0000256" key="5">
    <source>
        <dbReference type="RuleBase" id="RU004404"/>
    </source>
</evidence>
<dbReference type="AlphaFoldDB" id="A0A0A2GVB1"/>
<evidence type="ECO:0000256" key="2">
    <source>
        <dbReference type="ARBA" id="ARBA00022670"/>
    </source>
</evidence>
<keyword evidence="4 5" id="KW-0720">Serine protease</keyword>
<dbReference type="GO" id="GO:0004175">
    <property type="term" value="F:endopeptidase activity"/>
    <property type="evidence" value="ECO:0007669"/>
    <property type="project" value="TreeGrafter"/>
</dbReference>
<dbReference type="GO" id="GO:0008236">
    <property type="term" value="F:serine-type peptidase activity"/>
    <property type="evidence" value="ECO:0007669"/>
    <property type="project" value="UniProtKB-KW"/>
</dbReference>
<feature type="chain" id="PRO_5001999313" evidence="6">
    <location>
        <begin position="23"/>
        <end position="717"/>
    </location>
</feature>
<dbReference type="SUPFAM" id="SSF50156">
    <property type="entry name" value="PDZ domain-like"/>
    <property type="match status" value="1"/>
</dbReference>
<dbReference type="PANTHER" id="PTHR32060:SF22">
    <property type="entry name" value="CARBOXYL-TERMINAL-PROCESSING PEPTIDASE 3, CHLOROPLASTIC"/>
    <property type="match status" value="1"/>
</dbReference>
<feature type="domain" description="PDZ" evidence="7">
    <location>
        <begin position="259"/>
        <end position="340"/>
    </location>
</feature>
<evidence type="ECO:0000313" key="9">
    <source>
        <dbReference type="Proteomes" id="UP000030140"/>
    </source>
</evidence>
<name>A0A0A2GVB1_9FLAO</name>
<dbReference type="SMART" id="SM00245">
    <property type="entry name" value="TSPc"/>
    <property type="match status" value="1"/>
</dbReference>
<dbReference type="Pfam" id="PF00595">
    <property type="entry name" value="PDZ"/>
    <property type="match status" value="1"/>
</dbReference>
<evidence type="ECO:0000313" key="8">
    <source>
        <dbReference type="EMBL" id="KGO06453.1"/>
    </source>
</evidence>
<evidence type="ECO:0000256" key="6">
    <source>
        <dbReference type="SAM" id="SignalP"/>
    </source>
</evidence>
<dbReference type="OrthoDB" id="9812068at2"/>
<dbReference type="InterPro" id="IPR004447">
    <property type="entry name" value="Peptidase_S41A"/>
</dbReference>
<dbReference type="InterPro" id="IPR040573">
    <property type="entry name" value="TSP_N"/>
</dbReference>
<evidence type="ECO:0000256" key="4">
    <source>
        <dbReference type="ARBA" id="ARBA00022825"/>
    </source>
</evidence>
<dbReference type="InterPro" id="IPR036034">
    <property type="entry name" value="PDZ_sf"/>
</dbReference>
<dbReference type="PROSITE" id="PS50106">
    <property type="entry name" value="PDZ"/>
    <property type="match status" value="1"/>
</dbReference>
<dbReference type="RefSeq" id="WP_035325482.1">
    <property type="nucleotide sequence ID" value="NZ_CP015125.1"/>
</dbReference>
<dbReference type="Pfam" id="PF03572">
    <property type="entry name" value="Peptidase_S41"/>
    <property type="match status" value="1"/>
</dbReference>
<comment type="similarity">
    <text evidence="1 5">Belongs to the peptidase S41A family.</text>
</comment>
<evidence type="ECO:0000259" key="7">
    <source>
        <dbReference type="PROSITE" id="PS50106"/>
    </source>
</evidence>
<dbReference type="Pfam" id="PF17804">
    <property type="entry name" value="TSP_NTD"/>
    <property type="match status" value="1"/>
</dbReference>
<dbReference type="CDD" id="cd07560">
    <property type="entry name" value="Peptidase_S41_CPP"/>
    <property type="match status" value="1"/>
</dbReference>
<evidence type="ECO:0000256" key="1">
    <source>
        <dbReference type="ARBA" id="ARBA00009179"/>
    </source>
</evidence>
<keyword evidence="9" id="KW-1185">Reference proteome</keyword>
<dbReference type="GO" id="GO:0006508">
    <property type="term" value="P:proteolysis"/>
    <property type="evidence" value="ECO:0007669"/>
    <property type="project" value="UniProtKB-KW"/>
</dbReference>
<dbReference type="SMART" id="SM00228">
    <property type="entry name" value="PDZ"/>
    <property type="match status" value="1"/>
</dbReference>
<evidence type="ECO:0000256" key="3">
    <source>
        <dbReference type="ARBA" id="ARBA00022801"/>
    </source>
</evidence>
<accession>A0A0A2GVB1</accession>
<keyword evidence="6" id="KW-0732">Signal</keyword>
<gene>
    <name evidence="8" type="ORF">NV36_06120</name>
</gene>
<protein>
    <submittedName>
        <fullName evidence="8">Peptidase S41</fullName>
    </submittedName>
</protein>
<comment type="caution">
    <text evidence="8">The sequence shown here is derived from an EMBL/GenBank/DDBJ whole genome shotgun (WGS) entry which is preliminary data.</text>
</comment>
<dbReference type="GO" id="GO:0030288">
    <property type="term" value="C:outer membrane-bounded periplasmic space"/>
    <property type="evidence" value="ECO:0007669"/>
    <property type="project" value="TreeGrafter"/>
</dbReference>
<dbReference type="PATRIC" id="fig|1300343.5.peg.85"/>
<dbReference type="SUPFAM" id="SSF52096">
    <property type="entry name" value="ClpP/crotonase"/>
    <property type="match status" value="1"/>
</dbReference>
<dbReference type="CDD" id="cd06782">
    <property type="entry name" value="cpPDZ_CPP-like"/>
    <property type="match status" value="1"/>
</dbReference>
<keyword evidence="3 5" id="KW-0378">Hydrolase</keyword>
<keyword evidence="2 5" id="KW-0645">Protease</keyword>
<dbReference type="InterPro" id="IPR020992">
    <property type="entry name" value="Tail_Prtase_C"/>
</dbReference>
<proteinExistence type="inferred from homology"/>
<sequence length="717" mass="82980">MKRNLKLIALLLLFSVASCSFTTKSFDDPDKDKTLLDLIAYLLERGHYDAKDINDEFSANVFDDYIDALDPYRRFFYKKDIEEFEKYKTQIDDAIRDKDLSFFDLTYNRLIERTEEANKIQEELLKKPFDFEKEEILNTEYEKQPFAKNKKELKNRWRQQLKLNALSSYYDLREDQEKVDEEGDDKEAAEPKEILSNEELEIKAREEVADNTKEFFEFTLELERKDWFAIFLNAIVEEFDPHTYYFAPVAKDRFDTQMSGQFQGIGARLQKKGGEVRITDIISGGPAWRGDELREGDIIMKVRQEDEKDALSIVGMRLQDAIEFIKGPKGTKVILTVKTKLDGSTKEITIERDIVELEETYAKSAEVVKDGKKYGIVNLPKFYFTMDDYKEKNAASDVKKEIERLKEEGVEGLVIDLRNNGGGSLKTVVDIAGLFIKDGPIVQVASNGDEPEVLEDRDSSVLWDGPLVILVNEISASASEILAAAMQDYKRAIIIGGKQTYGKGTVQNVADLNSYLRKNPYGDLGALKLTTQKFYRVNGGSTQLEGVKSDVVVPDRFTYVDIGERDQENPLPWDKIKAADYDVWDGYVDFEQTIENSNERMSKSEHLQLVDEYAKWIKERRDDKEWSLNYDKYKARLAKSEAFAKKFDSIDDYDTKLTYESLPYEQQLFEKDTILQEKRERWHKNLAKDAYVEEALNVLNDLKINNIRKDKLVTIKD</sequence>
<organism evidence="8 9">
    <name type="scientific">Dokdonia donghaensis DSW-1</name>
    <dbReference type="NCBI Taxonomy" id="1300343"/>
    <lineage>
        <taxon>Bacteria</taxon>
        <taxon>Pseudomonadati</taxon>
        <taxon>Bacteroidota</taxon>
        <taxon>Flavobacteriia</taxon>
        <taxon>Flavobacteriales</taxon>
        <taxon>Flavobacteriaceae</taxon>
        <taxon>Dokdonia</taxon>
    </lineage>
</organism>
<dbReference type="InterPro" id="IPR029045">
    <property type="entry name" value="ClpP/crotonase-like_dom_sf"/>
</dbReference>
<dbReference type="InterPro" id="IPR005151">
    <property type="entry name" value="Tail-specific_protease"/>
</dbReference>
<dbReference type="Pfam" id="PF11818">
    <property type="entry name" value="DUF3340"/>
    <property type="match status" value="1"/>
</dbReference>